<protein>
    <submittedName>
        <fullName evidence="1">Uncharacterized protein</fullName>
    </submittedName>
</protein>
<keyword evidence="2" id="KW-1185">Reference proteome</keyword>
<proteinExistence type="predicted"/>
<dbReference type="RefSeq" id="WP_209846186.1">
    <property type="nucleotide sequence ID" value="NZ_CBCRVE010000002.1"/>
</dbReference>
<evidence type="ECO:0000313" key="2">
    <source>
        <dbReference type="Proteomes" id="UP001519273"/>
    </source>
</evidence>
<evidence type="ECO:0000313" key="1">
    <source>
        <dbReference type="EMBL" id="MBP1936228.1"/>
    </source>
</evidence>
<comment type="caution">
    <text evidence="1">The sequence shown here is derived from an EMBL/GenBank/DDBJ whole genome shotgun (WGS) entry which is preliminary data.</text>
</comment>
<name>A0ABS4H120_9BACL</name>
<dbReference type="EMBL" id="JAGGKP010000001">
    <property type="protein sequence ID" value="MBP1936228.1"/>
    <property type="molecule type" value="Genomic_DNA"/>
</dbReference>
<gene>
    <name evidence="1" type="ORF">J2Z20_001089</name>
</gene>
<accession>A0ABS4H120</accession>
<organism evidence="1 2">
    <name type="scientific">Paenibacillus sediminis</name>
    <dbReference type="NCBI Taxonomy" id="664909"/>
    <lineage>
        <taxon>Bacteria</taxon>
        <taxon>Bacillati</taxon>
        <taxon>Bacillota</taxon>
        <taxon>Bacilli</taxon>
        <taxon>Bacillales</taxon>
        <taxon>Paenibacillaceae</taxon>
        <taxon>Paenibacillus</taxon>
    </lineage>
</organism>
<sequence length="50" mass="5626">MNHQPILLVIIRNSKDKWQIEAKGETSSVGLGLRTGLGQLIQRIHDEEAM</sequence>
<reference evidence="1 2" key="1">
    <citation type="submission" date="2021-03" db="EMBL/GenBank/DDBJ databases">
        <title>Genomic Encyclopedia of Type Strains, Phase IV (KMG-IV): sequencing the most valuable type-strain genomes for metagenomic binning, comparative biology and taxonomic classification.</title>
        <authorList>
            <person name="Goeker M."/>
        </authorList>
    </citation>
    <scope>NUCLEOTIDE SEQUENCE [LARGE SCALE GENOMIC DNA]</scope>
    <source>
        <strain evidence="1 2">DSM 23491</strain>
    </source>
</reference>
<dbReference type="Proteomes" id="UP001519273">
    <property type="component" value="Unassembled WGS sequence"/>
</dbReference>